<evidence type="ECO:0000256" key="3">
    <source>
        <dbReference type="ARBA" id="ARBA00022485"/>
    </source>
</evidence>
<evidence type="ECO:0000256" key="5">
    <source>
        <dbReference type="ARBA" id="ARBA00023002"/>
    </source>
</evidence>
<gene>
    <name evidence="10" type="primary">aorA</name>
    <name evidence="10" type="ORF">DSLASN_04660</name>
</gene>
<evidence type="ECO:0000256" key="4">
    <source>
        <dbReference type="ARBA" id="ARBA00022723"/>
    </source>
</evidence>
<evidence type="ECO:0000256" key="6">
    <source>
        <dbReference type="ARBA" id="ARBA00023004"/>
    </source>
</evidence>
<reference evidence="10 11" key="1">
    <citation type="submission" date="2021-02" db="EMBL/GenBank/DDBJ databases">
        <title>Complete genome of Desulfoluna sp. strain ASN36.</title>
        <authorList>
            <person name="Takahashi A."/>
            <person name="Kojima H."/>
            <person name="Fukui M."/>
        </authorList>
    </citation>
    <scope>NUCLEOTIDE SEQUENCE [LARGE SCALE GENOMIC DNA]</scope>
    <source>
        <strain evidence="10 11">ASN36</strain>
    </source>
</reference>
<dbReference type="EMBL" id="AP024488">
    <property type="protein sequence ID" value="BCS94834.1"/>
    <property type="molecule type" value="Genomic_DNA"/>
</dbReference>
<dbReference type="SUPFAM" id="SSF48310">
    <property type="entry name" value="Aldehyde ferredoxin oxidoreductase, C-terminal domains"/>
    <property type="match status" value="1"/>
</dbReference>
<evidence type="ECO:0000256" key="1">
    <source>
        <dbReference type="ARBA" id="ARBA00001966"/>
    </source>
</evidence>
<dbReference type="InterPro" id="IPR001203">
    <property type="entry name" value="OxRdtase_Ald_Fedxn_C"/>
</dbReference>
<dbReference type="SMART" id="SM00790">
    <property type="entry name" value="AFOR_N"/>
    <property type="match status" value="1"/>
</dbReference>
<dbReference type="Gene3D" id="3.60.9.10">
    <property type="entry name" value="Aldehyde ferredoxin oxidoreductase, N-terminal domain"/>
    <property type="match status" value="1"/>
</dbReference>
<dbReference type="Proteomes" id="UP001320148">
    <property type="component" value="Chromosome"/>
</dbReference>
<comment type="cofactor">
    <cofactor evidence="8">
        <name>tungstopterin</name>
        <dbReference type="ChEBI" id="CHEBI:30402"/>
    </cofactor>
</comment>
<comment type="cofactor">
    <cofactor evidence="1">
        <name>[4Fe-4S] cluster</name>
        <dbReference type="ChEBI" id="CHEBI:49883"/>
    </cofactor>
</comment>
<dbReference type="InterPro" id="IPR036503">
    <property type="entry name" value="Ald_Fedxn_OxRdtase_N_sf"/>
</dbReference>
<evidence type="ECO:0000256" key="2">
    <source>
        <dbReference type="ARBA" id="ARBA00011032"/>
    </source>
</evidence>
<keyword evidence="3" id="KW-0004">4Fe-4S</keyword>
<dbReference type="Gene3D" id="1.10.569.10">
    <property type="entry name" value="Aldehyde Ferredoxin Oxidoreductase Protein, subunit A, domain 2"/>
    <property type="match status" value="1"/>
</dbReference>
<dbReference type="InterPro" id="IPR013985">
    <property type="entry name" value="Ald_Fedxn_OxRdtase_dom3"/>
</dbReference>
<dbReference type="Gene3D" id="1.10.599.10">
    <property type="entry name" value="Aldehyde Ferredoxin Oxidoreductase Protein, subunit A, domain 3"/>
    <property type="match status" value="1"/>
</dbReference>
<name>A0ABM7PCF4_9BACT</name>
<dbReference type="InterPro" id="IPR051919">
    <property type="entry name" value="W-dependent_AOR"/>
</dbReference>
<dbReference type="Pfam" id="PF01314">
    <property type="entry name" value="AFOR_C"/>
    <property type="match status" value="1"/>
</dbReference>
<protein>
    <submittedName>
        <fullName evidence="10">Aldehyde ferredoxin oxidoreductase</fullName>
    </submittedName>
</protein>
<dbReference type="SUPFAM" id="SSF56228">
    <property type="entry name" value="Aldehyde ferredoxin oxidoreductase, N-terminal domain"/>
    <property type="match status" value="1"/>
</dbReference>
<keyword evidence="7" id="KW-0411">Iron-sulfur</keyword>
<dbReference type="InterPro" id="IPR036021">
    <property type="entry name" value="Tungsten_al_ferr_oxy-like_C"/>
</dbReference>
<proteinExistence type="inferred from homology"/>
<keyword evidence="6" id="KW-0408">Iron</keyword>
<evidence type="ECO:0000313" key="11">
    <source>
        <dbReference type="Proteomes" id="UP001320148"/>
    </source>
</evidence>
<sequence>MGKGYTGKVLIVDLGTKSVTEEEIPDRIYKQYLSGMGLGAYMLYKHIPAGADALGPDNMLGFVSGLLTGTGSLFTGRWTLVGKSPLTGGWGDANCGGTFSPAIKRCGYDGIFVRGISETPVYLYIDDHVKELRDASDVWGKDTVDTEAHFRKDWKGRNLGIACIGPAGEGVSLISGVATDNGRMAARSGLGAVMGSKRLKAVVLAGNKRINPHNRKEMKRISAICNKWVQFQPPFMTSTMMAGTGALMRALPSVMAQDGILYKMMLKKWGTVSMNQMSVEMGDSPIKNWKGSSKDWGMFKSHSSNPDNFTKCEEVKYHCYSCPLGCGGICSTSGKYRETHKPEYETVLSLGGLLLNKDIDSIFYLNELLNRAGMDTISAGHAVAFAIECYEEGVFTKKDTDGLELTWGNTKAIVSLLEKMVAREGIGHILADGVKQAAHRIGKGSEEFAVHAGGQEPAMHDSRNDPGFALHYSVEPSPGKHTVGSGLYYEMFKLWHVVDGLPGVAPFYMKGRKYKVDEEKAKVGAANSQFMNVVNGSGICLFGTFLGAKRIRVFDWLNAATGWTLTPNEYMAVGANVQTLRQAFNVRHGIEPKSFKVSDRALGRPVQTKGANKGRTVEIEAMMQGYWAQFGWDPHTGKPSEETIKELEAGL</sequence>
<keyword evidence="11" id="KW-1185">Reference proteome</keyword>
<dbReference type="PANTHER" id="PTHR30038">
    <property type="entry name" value="ALDEHYDE FERREDOXIN OXIDOREDUCTASE"/>
    <property type="match status" value="1"/>
</dbReference>
<accession>A0ABM7PCF4</accession>
<evidence type="ECO:0000256" key="7">
    <source>
        <dbReference type="ARBA" id="ARBA00023014"/>
    </source>
</evidence>
<keyword evidence="4" id="KW-0479">Metal-binding</keyword>
<dbReference type="InterPro" id="IPR013984">
    <property type="entry name" value="Ald_Fedxn_OxRdtase_dom2"/>
</dbReference>
<evidence type="ECO:0000259" key="9">
    <source>
        <dbReference type="SMART" id="SM00790"/>
    </source>
</evidence>
<organism evidence="10 11">
    <name type="scientific">Desulfoluna limicola</name>
    <dbReference type="NCBI Taxonomy" id="2810562"/>
    <lineage>
        <taxon>Bacteria</taxon>
        <taxon>Pseudomonadati</taxon>
        <taxon>Thermodesulfobacteriota</taxon>
        <taxon>Desulfobacteria</taxon>
        <taxon>Desulfobacterales</taxon>
        <taxon>Desulfolunaceae</taxon>
        <taxon>Desulfoluna</taxon>
    </lineage>
</organism>
<comment type="similarity">
    <text evidence="2">Belongs to the AOR/FOR family.</text>
</comment>
<evidence type="ECO:0000256" key="8">
    <source>
        <dbReference type="ARBA" id="ARBA00049934"/>
    </source>
</evidence>
<dbReference type="Pfam" id="PF02730">
    <property type="entry name" value="AFOR_N"/>
    <property type="match status" value="1"/>
</dbReference>
<dbReference type="InterPro" id="IPR013983">
    <property type="entry name" value="Ald_Fedxn_OxRdtase_N"/>
</dbReference>
<feature type="domain" description="Aldehyde ferredoxin oxidoreductase N-terminal" evidence="9">
    <location>
        <begin position="5"/>
        <end position="208"/>
    </location>
</feature>
<keyword evidence="5" id="KW-0560">Oxidoreductase</keyword>
<dbReference type="RefSeq" id="WP_236891139.1">
    <property type="nucleotide sequence ID" value="NZ_AP024488.1"/>
</dbReference>
<dbReference type="PANTHER" id="PTHR30038:SF7">
    <property type="entry name" value="TUNGSTEN-CONTAINING GLYCERALDEHYDE-3-PHOSPHATE:FERREDOXIN OXIDOREDUCTASE"/>
    <property type="match status" value="1"/>
</dbReference>
<evidence type="ECO:0000313" key="10">
    <source>
        <dbReference type="EMBL" id="BCS94834.1"/>
    </source>
</evidence>